<name>A0A9P1KH58_9CYAN</name>
<dbReference type="EMBL" id="FO818640">
    <property type="protein sequence ID" value="CDM96910.1"/>
    <property type="molecule type" value="Genomic_DNA"/>
</dbReference>
<keyword evidence="2" id="KW-1185">Reference proteome</keyword>
<dbReference type="AlphaFoldDB" id="A0A9P1KH58"/>
<sequence length="43" mass="5049">MVLALILVILPLILLVFFEIYNIEYNIANSHEIRSLISIRHLQ</sequence>
<reference evidence="1 2" key="1">
    <citation type="submission" date="2014-02" db="EMBL/GenBank/DDBJ databases">
        <authorList>
            <person name="Genoscope - CEA"/>
        </authorList>
    </citation>
    <scope>NUCLEOTIDE SEQUENCE [LARGE SCALE GENOMIC DNA]</scope>
    <source>
        <strain evidence="1 2">PCC 8005</strain>
    </source>
</reference>
<accession>A0A9P1KH58</accession>
<protein>
    <submittedName>
        <fullName evidence="1">Uncharacterized protein</fullName>
    </submittedName>
</protein>
<proteinExistence type="predicted"/>
<evidence type="ECO:0000313" key="1">
    <source>
        <dbReference type="EMBL" id="CDM96910.1"/>
    </source>
</evidence>
<gene>
    <name evidence="1" type="ORF">ARTHRO_41319</name>
</gene>
<dbReference type="Proteomes" id="UP000032946">
    <property type="component" value="Chromosome"/>
</dbReference>
<organism evidence="1 2">
    <name type="scientific">Limnospira indica PCC 8005</name>
    <dbReference type="NCBI Taxonomy" id="376219"/>
    <lineage>
        <taxon>Bacteria</taxon>
        <taxon>Bacillati</taxon>
        <taxon>Cyanobacteriota</taxon>
        <taxon>Cyanophyceae</taxon>
        <taxon>Oscillatoriophycideae</taxon>
        <taxon>Oscillatoriales</taxon>
        <taxon>Sirenicapillariaceae</taxon>
        <taxon>Limnospira</taxon>
    </lineage>
</organism>
<evidence type="ECO:0000313" key="2">
    <source>
        <dbReference type="Proteomes" id="UP000032946"/>
    </source>
</evidence>